<dbReference type="SMART" id="SM00268">
    <property type="entry name" value="ACTIN"/>
    <property type="match status" value="1"/>
</dbReference>
<comment type="caution">
    <text evidence="7">The sequence shown here is derived from an EMBL/GenBank/DDBJ whole genome shotgun (WGS) entry which is preliminary data.</text>
</comment>
<keyword evidence="3" id="KW-0547">Nucleotide-binding</keyword>
<dbReference type="PANTHER" id="PTHR11937">
    <property type="entry name" value="ACTIN"/>
    <property type="match status" value="1"/>
</dbReference>
<evidence type="ECO:0000256" key="6">
    <source>
        <dbReference type="RuleBase" id="RU000487"/>
    </source>
</evidence>
<keyword evidence="4" id="KW-0067">ATP-binding</keyword>
<evidence type="ECO:0000313" key="8">
    <source>
        <dbReference type="Proteomes" id="UP000243975"/>
    </source>
</evidence>
<dbReference type="InterPro" id="IPR043129">
    <property type="entry name" value="ATPase_NBD"/>
</dbReference>
<dbReference type="GO" id="GO:0005524">
    <property type="term" value="F:ATP binding"/>
    <property type="evidence" value="ECO:0007669"/>
    <property type="project" value="UniProtKB-KW"/>
</dbReference>
<dbReference type="Gene3D" id="3.90.640.10">
    <property type="entry name" value="Actin, Chain A, domain 4"/>
    <property type="match status" value="1"/>
</dbReference>
<keyword evidence="5" id="KW-0206">Cytoskeleton</keyword>
<reference evidence="7 8" key="1">
    <citation type="journal article" date="2016" name="Sci. Rep.">
        <title>The genome sequence of the outbreeding globe artichoke constructed de novo incorporating a phase-aware low-pass sequencing strategy of F1 progeny.</title>
        <authorList>
            <person name="Scaglione D."/>
            <person name="Reyes-Chin-Wo S."/>
            <person name="Acquadro A."/>
            <person name="Froenicke L."/>
            <person name="Portis E."/>
            <person name="Beitel C."/>
            <person name="Tirone M."/>
            <person name="Mauro R."/>
            <person name="Lo Monaco A."/>
            <person name="Mauromicale G."/>
            <person name="Faccioli P."/>
            <person name="Cattivelli L."/>
            <person name="Rieseberg L."/>
            <person name="Michelmore R."/>
            <person name="Lanteri S."/>
        </authorList>
    </citation>
    <scope>NUCLEOTIDE SEQUENCE [LARGE SCALE GENOMIC DNA]</scope>
    <source>
        <strain evidence="7">2C</strain>
    </source>
</reference>
<dbReference type="Pfam" id="PF00022">
    <property type="entry name" value="Actin"/>
    <property type="match status" value="2"/>
</dbReference>
<dbReference type="Proteomes" id="UP000243975">
    <property type="component" value="Unassembled WGS sequence"/>
</dbReference>
<proteinExistence type="inferred from homology"/>
<comment type="subcellular location">
    <subcellularLocation>
        <location evidence="1">Cytoplasm</location>
        <location evidence="1">Cytoskeleton</location>
    </subcellularLocation>
</comment>
<dbReference type="InterPro" id="IPR004000">
    <property type="entry name" value="Actin"/>
</dbReference>
<dbReference type="AlphaFoldDB" id="A0A103XJQ6"/>
<keyword evidence="8" id="KW-1185">Reference proteome</keyword>
<dbReference type="FunFam" id="3.30.420.40:FF:000148">
    <property type="entry name" value="Actin, alpha skeletal muscle"/>
    <property type="match status" value="1"/>
</dbReference>
<evidence type="ECO:0000256" key="2">
    <source>
        <dbReference type="ARBA" id="ARBA00022490"/>
    </source>
</evidence>
<name>A0A103XJQ6_CYNCS</name>
<evidence type="ECO:0000256" key="5">
    <source>
        <dbReference type="ARBA" id="ARBA00023212"/>
    </source>
</evidence>
<dbReference type="EMBL" id="LEKV01004868">
    <property type="protein sequence ID" value="KVH92045.1"/>
    <property type="molecule type" value="Genomic_DNA"/>
</dbReference>
<comment type="similarity">
    <text evidence="6">Belongs to the actin family.</text>
</comment>
<evidence type="ECO:0000313" key="7">
    <source>
        <dbReference type="EMBL" id="KVH92045.1"/>
    </source>
</evidence>
<dbReference type="STRING" id="59895.A0A103XJQ6"/>
<keyword evidence="2" id="KW-0963">Cytoplasm</keyword>
<dbReference type="FunFam" id="3.90.640.10:FF:000007">
    <property type="entry name" value="Actin like 7B"/>
    <property type="match status" value="1"/>
</dbReference>
<organism evidence="7 8">
    <name type="scientific">Cynara cardunculus var. scolymus</name>
    <name type="common">Globe artichoke</name>
    <name type="synonym">Cynara scolymus</name>
    <dbReference type="NCBI Taxonomy" id="59895"/>
    <lineage>
        <taxon>Eukaryota</taxon>
        <taxon>Viridiplantae</taxon>
        <taxon>Streptophyta</taxon>
        <taxon>Embryophyta</taxon>
        <taxon>Tracheophyta</taxon>
        <taxon>Spermatophyta</taxon>
        <taxon>Magnoliopsida</taxon>
        <taxon>eudicotyledons</taxon>
        <taxon>Gunneridae</taxon>
        <taxon>Pentapetalae</taxon>
        <taxon>asterids</taxon>
        <taxon>campanulids</taxon>
        <taxon>Asterales</taxon>
        <taxon>Asteraceae</taxon>
        <taxon>Carduoideae</taxon>
        <taxon>Cardueae</taxon>
        <taxon>Carduinae</taxon>
        <taxon>Cynara</taxon>
    </lineage>
</organism>
<dbReference type="Gramene" id="KVH92045">
    <property type="protein sequence ID" value="KVH92045"/>
    <property type="gene ID" value="Ccrd_005924"/>
</dbReference>
<dbReference type="SUPFAM" id="SSF53067">
    <property type="entry name" value="Actin-like ATPase domain"/>
    <property type="match status" value="2"/>
</dbReference>
<dbReference type="Gene3D" id="3.30.420.40">
    <property type="match status" value="2"/>
</dbReference>
<protein>
    <submittedName>
        <fullName evidence="7">Actin-related protein</fullName>
    </submittedName>
</protein>
<sequence>MYSCIKMANYQPLVCDIGTGMMKVGFAAEDAPRAVFSSIVDIPHHTGVRVGMNQDEGQSKRHAISLKYPIERGIVKNWDGMEKIWHRTFYDELRVDPKQHPVLLTEPPLNPKADREKMAELMFETFKVPAMYIALQAGLSMFAGGRTTGIAVHSGDGVSYAVPCLIGGYFFEAMTRVDVAGGDITDYLMTTLTERGYDIAERETVRDIKDKFCYVAGNCEQEFERSSSATKEYLLPDGQAFAIGAERFCCPEVLFRPSLIGREGLGIHEMVYSTIRKCCAKILNIDVCGKLFNNIILTGGSTMLPGFADRMEKEITVLDRQEKKCPLTDLRKRIIATPERRWSAWIGGSMLACLSTFPRGNFWRLCKSCGWVAEDLCTF</sequence>
<accession>A0A103XJQ6</accession>
<gene>
    <name evidence="7" type="ORF">Ccrd_005924</name>
</gene>
<evidence type="ECO:0000256" key="1">
    <source>
        <dbReference type="ARBA" id="ARBA00004245"/>
    </source>
</evidence>
<evidence type="ECO:0000256" key="3">
    <source>
        <dbReference type="ARBA" id="ARBA00022741"/>
    </source>
</evidence>
<evidence type="ECO:0000256" key="4">
    <source>
        <dbReference type="ARBA" id="ARBA00022840"/>
    </source>
</evidence>
<dbReference type="GO" id="GO:0005856">
    <property type="term" value="C:cytoskeleton"/>
    <property type="evidence" value="ECO:0007669"/>
    <property type="project" value="UniProtKB-SubCell"/>
</dbReference>
<dbReference type="PRINTS" id="PR00190">
    <property type="entry name" value="ACTIN"/>
</dbReference>